<dbReference type="InterPro" id="IPR017451">
    <property type="entry name" value="F-box-assoc_interact_dom"/>
</dbReference>
<dbReference type="RefSeq" id="XP_030966524.1">
    <property type="nucleotide sequence ID" value="XM_031110664.1"/>
</dbReference>
<dbReference type="FunCoup" id="A0A7N2LEK6">
    <property type="interactions" value="86"/>
</dbReference>
<dbReference type="AlphaFoldDB" id="A0A7N2LEK6"/>
<evidence type="ECO:0000313" key="3">
    <source>
        <dbReference type="Proteomes" id="UP000594261"/>
    </source>
</evidence>
<dbReference type="EnsemblPlants" id="QL04p018867:mrna">
    <property type="protein sequence ID" value="QL04p018867:mrna:CDS:1"/>
    <property type="gene ID" value="QL04p018867"/>
</dbReference>
<dbReference type="SMART" id="SM00256">
    <property type="entry name" value="FBOX"/>
    <property type="match status" value="1"/>
</dbReference>
<keyword evidence="3" id="KW-1185">Reference proteome</keyword>
<protein>
    <recommendedName>
        <fullName evidence="1">F-box domain-containing protein</fullName>
    </recommendedName>
</protein>
<dbReference type="EMBL" id="LRBV02000004">
    <property type="status" value="NOT_ANNOTATED_CDS"/>
    <property type="molecule type" value="Genomic_DNA"/>
</dbReference>
<dbReference type="Pfam" id="PF08268">
    <property type="entry name" value="FBA_3"/>
    <property type="match status" value="1"/>
</dbReference>
<evidence type="ECO:0000259" key="1">
    <source>
        <dbReference type="PROSITE" id="PS50181"/>
    </source>
</evidence>
<dbReference type="InterPro" id="IPR001810">
    <property type="entry name" value="F-box_dom"/>
</dbReference>
<gene>
    <name evidence="2" type="primary">LOC115987166</name>
</gene>
<dbReference type="InterPro" id="IPR013187">
    <property type="entry name" value="F-box-assoc_dom_typ3"/>
</dbReference>
<dbReference type="Proteomes" id="UP000594261">
    <property type="component" value="Chromosome 4"/>
</dbReference>
<dbReference type="CDD" id="cd22157">
    <property type="entry name" value="F-box_AtFBW1-like"/>
    <property type="match status" value="1"/>
</dbReference>
<name>A0A7N2LEK6_QUELO</name>
<dbReference type="RefSeq" id="XP_030966525.1">
    <property type="nucleotide sequence ID" value="XM_031110665.1"/>
</dbReference>
<reference evidence="2" key="2">
    <citation type="submission" date="2021-01" db="UniProtKB">
        <authorList>
            <consortium name="EnsemblPlants"/>
        </authorList>
    </citation>
    <scope>IDENTIFICATION</scope>
</reference>
<dbReference type="Gene3D" id="1.20.1280.50">
    <property type="match status" value="1"/>
</dbReference>
<proteinExistence type="predicted"/>
<dbReference type="InterPro" id="IPR050796">
    <property type="entry name" value="SCF_F-box_component"/>
</dbReference>
<dbReference type="InParanoid" id="A0A7N2LEK6"/>
<dbReference type="PANTHER" id="PTHR31672">
    <property type="entry name" value="BNACNNG10540D PROTEIN"/>
    <property type="match status" value="1"/>
</dbReference>
<accession>A0A7N2LEK6</accession>
<organism evidence="2 3">
    <name type="scientific">Quercus lobata</name>
    <name type="common">Valley oak</name>
    <dbReference type="NCBI Taxonomy" id="97700"/>
    <lineage>
        <taxon>Eukaryota</taxon>
        <taxon>Viridiplantae</taxon>
        <taxon>Streptophyta</taxon>
        <taxon>Embryophyta</taxon>
        <taxon>Tracheophyta</taxon>
        <taxon>Spermatophyta</taxon>
        <taxon>Magnoliopsida</taxon>
        <taxon>eudicotyledons</taxon>
        <taxon>Gunneridae</taxon>
        <taxon>Pentapetalae</taxon>
        <taxon>rosids</taxon>
        <taxon>fabids</taxon>
        <taxon>Fagales</taxon>
        <taxon>Fagaceae</taxon>
        <taxon>Quercus</taxon>
    </lineage>
</organism>
<sequence>MFEDLPNEVLYEILHKLPLKSLIQLRCVSKSFNSLITSPAFINFSFTRSHPDSNKLIVRYLDVEYHVERYKLIVEDNDNNDSFSSEQIQDFEFPLRSSWAYFQLVGSANGLFCLHEGNRFILWNPCIRKFITLPTPCLFPCFLGFGFDSRNNDYKLVRIAKSAKLSLVEVCSVSERAWRVASGGDLCPARITCSVLHPQPASLNGALHFVANDWGGAQSLVVLSFDLGDEVFRVISLPNGNFGSGADIGISVFNGSLSLLSYKYECQHRRRVQCCSVWVMNKYDDVDSWTKQFIIEFNMLHWKVLGFLKNDNVLVQKVESRGSKLLSYDPESEQVKNLGFYRSTHYSYADNYVRNLNFLTNQMM</sequence>
<dbReference type="OrthoDB" id="5314306at2759"/>
<dbReference type="PROSITE" id="PS50181">
    <property type="entry name" value="FBOX"/>
    <property type="match status" value="1"/>
</dbReference>
<feature type="domain" description="F-box" evidence="1">
    <location>
        <begin position="1"/>
        <end position="49"/>
    </location>
</feature>
<dbReference type="GeneID" id="115987166"/>
<dbReference type="PANTHER" id="PTHR31672:SF10">
    <property type="entry name" value="F-BOX DOMAIN-CONTAINING PROTEIN"/>
    <property type="match status" value="1"/>
</dbReference>
<dbReference type="InterPro" id="IPR036047">
    <property type="entry name" value="F-box-like_dom_sf"/>
</dbReference>
<dbReference type="NCBIfam" id="TIGR01640">
    <property type="entry name" value="F_box_assoc_1"/>
    <property type="match status" value="1"/>
</dbReference>
<dbReference type="OMA" id="VEYHVER"/>
<evidence type="ECO:0000313" key="2">
    <source>
        <dbReference type="EnsemblPlants" id="QL04p018867:mrna:CDS:1"/>
    </source>
</evidence>
<dbReference type="KEGG" id="qlo:115987166"/>
<dbReference type="Gramene" id="QL04p018867:mrna">
    <property type="protein sequence ID" value="QL04p018867:mrna:CDS:1"/>
    <property type="gene ID" value="QL04p018867"/>
</dbReference>
<reference evidence="2 3" key="1">
    <citation type="journal article" date="2016" name="G3 (Bethesda)">
        <title>First Draft Assembly and Annotation of the Genome of a California Endemic Oak Quercus lobata Nee (Fagaceae).</title>
        <authorList>
            <person name="Sork V.L."/>
            <person name="Fitz-Gibbon S.T."/>
            <person name="Puiu D."/>
            <person name="Crepeau M."/>
            <person name="Gugger P.F."/>
            <person name="Sherman R."/>
            <person name="Stevens K."/>
            <person name="Langley C.H."/>
            <person name="Pellegrini M."/>
            <person name="Salzberg S.L."/>
        </authorList>
    </citation>
    <scope>NUCLEOTIDE SEQUENCE [LARGE SCALE GENOMIC DNA]</scope>
    <source>
        <strain evidence="2 3">cv. SW786</strain>
    </source>
</reference>
<dbReference type="SUPFAM" id="SSF81383">
    <property type="entry name" value="F-box domain"/>
    <property type="match status" value="1"/>
</dbReference>
<dbReference type="Pfam" id="PF00646">
    <property type="entry name" value="F-box"/>
    <property type="match status" value="1"/>
</dbReference>